<sequence length="551" mass="60034">MAAQLASADGGDAARREGEKTKHRKTAVLRFNGKPKLGLEYLKGMGLWDGTPEGLAAWVAGALETGLSKRRVGEFFGGTHPLATPTFDAWLGLLGGDLGPGATLDGALRVLLRKFRLPGEAQCIDRVMEGFARAFKRANPPESAEPWPYSEDAAYVLSFSLVMLNTDLHSQNIKDADRMTRDGFVSNNRGIDAGGADLPRALLEALYDGVKREEIKMDEGDLYESELITYMGARKAGWLEKCNDKGLFSVKHRWRKLWFVLNDGCLYYFLSPGDADVAEKPPRAIVPLDQGLEVLKPLGAAPGREFTLVAREDDAGAPAGPRRPIKSMKHTSAGPSQGTADAIRLRARDVSDAQAWAAALRAEEEALPRAGQESEIPNFKASYLGRFPLAAKQPNSHTPLHAGWLRKRGEINTAWRKRYFALFSGVTCTDVEGEIPPPDEPVLMYFKDEDKFRDLVAGAAARPYKGAVRLGAVTEMKRRTADAGEKGKRAAGLALVTGDRTWYLAAVDDKSAGDLEPWWYALEGACHAAQLGATARRPSSSNLTDKVKAAR</sequence>
<feature type="region of interest" description="Disordered" evidence="1">
    <location>
        <begin position="1"/>
        <end position="25"/>
    </location>
</feature>
<dbReference type="InterPro" id="IPR000904">
    <property type="entry name" value="Sec7_dom"/>
</dbReference>
<accession>A0ABR1G2X8</accession>
<evidence type="ECO:0000259" key="3">
    <source>
        <dbReference type="PROSITE" id="PS50190"/>
    </source>
</evidence>
<dbReference type="SUPFAM" id="SSF48425">
    <property type="entry name" value="Sec7 domain"/>
    <property type="match status" value="1"/>
</dbReference>
<name>A0ABR1G2X8_AURAN</name>
<dbReference type="CDD" id="cd00171">
    <property type="entry name" value="Sec7"/>
    <property type="match status" value="1"/>
</dbReference>
<dbReference type="Pfam" id="PF01369">
    <property type="entry name" value="Sec7"/>
    <property type="match status" value="1"/>
</dbReference>
<dbReference type="EMBL" id="JBBJCI010000140">
    <property type="protein sequence ID" value="KAK7242802.1"/>
    <property type="molecule type" value="Genomic_DNA"/>
</dbReference>
<dbReference type="SUPFAM" id="SSF50729">
    <property type="entry name" value="PH domain-like"/>
    <property type="match status" value="2"/>
</dbReference>
<evidence type="ECO:0000259" key="2">
    <source>
        <dbReference type="PROSITE" id="PS50003"/>
    </source>
</evidence>
<comment type="caution">
    <text evidence="4">The sequence shown here is derived from an EMBL/GenBank/DDBJ whole genome shotgun (WGS) entry which is preliminary data.</text>
</comment>
<keyword evidence="5" id="KW-1185">Reference proteome</keyword>
<dbReference type="PROSITE" id="PS50003">
    <property type="entry name" value="PH_DOMAIN"/>
    <property type="match status" value="2"/>
</dbReference>
<dbReference type="SMART" id="SM00233">
    <property type="entry name" value="PH"/>
    <property type="match status" value="2"/>
</dbReference>
<feature type="domain" description="SEC7" evidence="3">
    <location>
        <begin position="13"/>
        <end position="213"/>
    </location>
</feature>
<dbReference type="Gene3D" id="1.10.220.20">
    <property type="match status" value="1"/>
</dbReference>
<dbReference type="PROSITE" id="PS50190">
    <property type="entry name" value="SEC7"/>
    <property type="match status" value="1"/>
</dbReference>
<proteinExistence type="predicted"/>
<evidence type="ECO:0000313" key="5">
    <source>
        <dbReference type="Proteomes" id="UP001363151"/>
    </source>
</evidence>
<dbReference type="Proteomes" id="UP001363151">
    <property type="component" value="Unassembled WGS sequence"/>
</dbReference>
<dbReference type="Pfam" id="PF00169">
    <property type="entry name" value="PH"/>
    <property type="match status" value="2"/>
</dbReference>
<organism evidence="4 5">
    <name type="scientific">Aureococcus anophagefferens</name>
    <name type="common">Harmful bloom alga</name>
    <dbReference type="NCBI Taxonomy" id="44056"/>
    <lineage>
        <taxon>Eukaryota</taxon>
        <taxon>Sar</taxon>
        <taxon>Stramenopiles</taxon>
        <taxon>Ochrophyta</taxon>
        <taxon>Pelagophyceae</taxon>
        <taxon>Pelagomonadales</taxon>
        <taxon>Pelagomonadaceae</taxon>
        <taxon>Aureococcus</taxon>
    </lineage>
</organism>
<protein>
    <submittedName>
        <fullName evidence="4">Cytohesin</fullName>
    </submittedName>
</protein>
<dbReference type="Gene3D" id="2.30.29.30">
    <property type="entry name" value="Pleckstrin-homology domain (PH domain)/Phosphotyrosine-binding domain (PTB)"/>
    <property type="match status" value="2"/>
</dbReference>
<dbReference type="PANTHER" id="PTHR10663:SF388">
    <property type="entry name" value="GOLGI-SPECIFIC BREFELDIN A-RESISTANCE GUANINE NUCLEOTIDE EXCHANGE FACTOR 1"/>
    <property type="match status" value="1"/>
</dbReference>
<dbReference type="SMART" id="SM00222">
    <property type="entry name" value="Sec7"/>
    <property type="match status" value="1"/>
</dbReference>
<dbReference type="PANTHER" id="PTHR10663">
    <property type="entry name" value="GUANYL-NUCLEOTIDE EXCHANGE FACTOR"/>
    <property type="match status" value="1"/>
</dbReference>
<dbReference type="InterPro" id="IPR035999">
    <property type="entry name" value="Sec7_dom_sf"/>
</dbReference>
<gene>
    <name evidence="4" type="ORF">SO694_00015217</name>
</gene>
<dbReference type="Gene3D" id="1.10.1000.11">
    <property type="entry name" value="Arf Nucleotide-binding Site Opener,domain 2"/>
    <property type="match status" value="1"/>
</dbReference>
<reference evidence="4 5" key="1">
    <citation type="submission" date="2024-03" db="EMBL/GenBank/DDBJ databases">
        <title>Aureococcus anophagefferens CCMP1851 and Kratosvirus quantuckense: Draft genome of a second virus-susceptible host strain in the model system.</title>
        <authorList>
            <person name="Chase E."/>
            <person name="Truchon A.R."/>
            <person name="Schepens W."/>
            <person name="Wilhelm S.W."/>
        </authorList>
    </citation>
    <scope>NUCLEOTIDE SEQUENCE [LARGE SCALE GENOMIC DNA]</scope>
    <source>
        <strain evidence="4 5">CCMP1851</strain>
    </source>
</reference>
<dbReference type="InterPro" id="IPR001849">
    <property type="entry name" value="PH_domain"/>
</dbReference>
<dbReference type="InterPro" id="IPR023394">
    <property type="entry name" value="Sec7_C_sf"/>
</dbReference>
<feature type="region of interest" description="Disordered" evidence="1">
    <location>
        <begin position="313"/>
        <end position="338"/>
    </location>
</feature>
<evidence type="ECO:0000256" key="1">
    <source>
        <dbReference type="SAM" id="MobiDB-lite"/>
    </source>
</evidence>
<evidence type="ECO:0000313" key="4">
    <source>
        <dbReference type="EMBL" id="KAK7242802.1"/>
    </source>
</evidence>
<dbReference type="InterPro" id="IPR011993">
    <property type="entry name" value="PH-like_dom_sf"/>
</dbReference>
<feature type="domain" description="PH" evidence="2">
    <location>
        <begin position="232"/>
        <end position="365"/>
    </location>
</feature>
<feature type="domain" description="PH" evidence="2">
    <location>
        <begin position="398"/>
        <end position="527"/>
    </location>
</feature>